<reference evidence="1 2" key="1">
    <citation type="submission" date="2019-11" db="EMBL/GenBank/DDBJ databases">
        <title>Whole genome sequence of Oryza granulata.</title>
        <authorList>
            <person name="Li W."/>
        </authorList>
    </citation>
    <scope>NUCLEOTIDE SEQUENCE [LARGE SCALE GENOMIC DNA]</scope>
    <source>
        <strain evidence="2">cv. Menghai</strain>
        <tissue evidence="1">Leaf</tissue>
    </source>
</reference>
<accession>A0A6G1ESI9</accession>
<dbReference type="Proteomes" id="UP000479710">
    <property type="component" value="Unassembled WGS sequence"/>
</dbReference>
<evidence type="ECO:0000313" key="2">
    <source>
        <dbReference type="Proteomes" id="UP000479710"/>
    </source>
</evidence>
<comment type="caution">
    <text evidence="1">The sequence shown here is derived from an EMBL/GenBank/DDBJ whole genome shotgun (WGS) entry which is preliminary data.</text>
</comment>
<name>A0A6G1ESI9_9ORYZ</name>
<sequence>MDQVLMGSVSVYVINHMICHVTVVTENHTTCPVPTPVAVPPVGIDDSSCRSGAASSLPIPSDGARFPCPSAYHRHSLPITSIGQYSIPFTSAGLRSLSISSVATPCRSGQGDGEDGD</sequence>
<organism evidence="1 2">
    <name type="scientific">Oryza meyeriana var. granulata</name>
    <dbReference type="NCBI Taxonomy" id="110450"/>
    <lineage>
        <taxon>Eukaryota</taxon>
        <taxon>Viridiplantae</taxon>
        <taxon>Streptophyta</taxon>
        <taxon>Embryophyta</taxon>
        <taxon>Tracheophyta</taxon>
        <taxon>Spermatophyta</taxon>
        <taxon>Magnoliopsida</taxon>
        <taxon>Liliopsida</taxon>
        <taxon>Poales</taxon>
        <taxon>Poaceae</taxon>
        <taxon>BOP clade</taxon>
        <taxon>Oryzoideae</taxon>
        <taxon>Oryzeae</taxon>
        <taxon>Oryzinae</taxon>
        <taxon>Oryza</taxon>
        <taxon>Oryza meyeriana</taxon>
    </lineage>
</organism>
<gene>
    <name evidence="1" type="ORF">E2562_034575</name>
</gene>
<dbReference type="AlphaFoldDB" id="A0A6G1ESI9"/>
<dbReference type="EMBL" id="SPHZ02000003">
    <property type="protein sequence ID" value="KAF0927606.1"/>
    <property type="molecule type" value="Genomic_DNA"/>
</dbReference>
<evidence type="ECO:0000313" key="1">
    <source>
        <dbReference type="EMBL" id="KAF0927606.1"/>
    </source>
</evidence>
<proteinExistence type="predicted"/>
<protein>
    <submittedName>
        <fullName evidence="1">Uncharacterized protein</fullName>
    </submittedName>
</protein>
<keyword evidence="2" id="KW-1185">Reference proteome</keyword>